<accession>A0A0F8WBE9</accession>
<feature type="domain" description="Chemotaxis phosphatase CheX-like" evidence="2">
    <location>
        <begin position="6"/>
        <end position="99"/>
    </location>
</feature>
<name>A0A0F8WBE9_9ZZZZ</name>
<dbReference type="Pfam" id="PF13690">
    <property type="entry name" value="CheX"/>
    <property type="match status" value="1"/>
</dbReference>
<dbReference type="GO" id="GO:0006935">
    <property type="term" value="P:chemotaxis"/>
    <property type="evidence" value="ECO:0007669"/>
    <property type="project" value="UniProtKB-KW"/>
</dbReference>
<dbReference type="InterPro" id="IPR028051">
    <property type="entry name" value="CheX-like_dom"/>
</dbReference>
<evidence type="ECO:0000259" key="2">
    <source>
        <dbReference type="Pfam" id="PF13690"/>
    </source>
</evidence>
<dbReference type="PANTHER" id="PTHR39452:SF1">
    <property type="entry name" value="CHEY-P PHOSPHATASE CHEX"/>
    <property type="match status" value="1"/>
</dbReference>
<dbReference type="EMBL" id="LAZR01070090">
    <property type="protein sequence ID" value="KKK45420.1"/>
    <property type="molecule type" value="Genomic_DNA"/>
</dbReference>
<dbReference type="InterPro" id="IPR038756">
    <property type="entry name" value="CheX-like"/>
</dbReference>
<dbReference type="SUPFAM" id="SSF103039">
    <property type="entry name" value="CheC-like"/>
    <property type="match status" value="1"/>
</dbReference>
<comment type="caution">
    <text evidence="3">The sequence shown here is derived from an EMBL/GenBank/DDBJ whole genome shotgun (WGS) entry which is preliminary data.</text>
</comment>
<organism evidence="3">
    <name type="scientific">marine sediment metagenome</name>
    <dbReference type="NCBI Taxonomy" id="412755"/>
    <lineage>
        <taxon>unclassified sequences</taxon>
        <taxon>metagenomes</taxon>
        <taxon>ecological metagenomes</taxon>
    </lineage>
</organism>
<dbReference type="PANTHER" id="PTHR39452">
    <property type="entry name" value="CHEY-P PHOSPHATASE CHEX"/>
    <property type="match status" value="1"/>
</dbReference>
<dbReference type="CDD" id="cd17906">
    <property type="entry name" value="CheX"/>
    <property type="match status" value="1"/>
</dbReference>
<keyword evidence="1" id="KW-0145">Chemotaxis</keyword>
<proteinExistence type="predicted"/>
<dbReference type="AlphaFoldDB" id="A0A0F8WBE9"/>
<sequence>MTTKDITVLISLVGDVQGVVLYGLSTDTGLALVSSVMGQAITEFDSLAQSGIAELGNVITGRATIKLSETGYSANISPPTLITGNSVMISTLDFARILVPLTTDMGEFVVSTDIQDNVTQLEQEADTDRYAGELITSICAVGDGGLNKWIAGFEAGQQFYYRQARKPVR</sequence>
<evidence type="ECO:0000256" key="1">
    <source>
        <dbReference type="ARBA" id="ARBA00022500"/>
    </source>
</evidence>
<gene>
    <name evidence="3" type="ORF">LCGC14_3165530</name>
</gene>
<dbReference type="InterPro" id="IPR028976">
    <property type="entry name" value="CheC-like_sf"/>
</dbReference>
<reference evidence="3" key="1">
    <citation type="journal article" date="2015" name="Nature">
        <title>Complex archaea that bridge the gap between prokaryotes and eukaryotes.</title>
        <authorList>
            <person name="Spang A."/>
            <person name="Saw J.H."/>
            <person name="Jorgensen S.L."/>
            <person name="Zaremba-Niedzwiedzka K."/>
            <person name="Martijn J."/>
            <person name="Lind A.E."/>
            <person name="van Eijk R."/>
            <person name="Schleper C."/>
            <person name="Guy L."/>
            <person name="Ettema T.J."/>
        </authorList>
    </citation>
    <scope>NUCLEOTIDE SEQUENCE</scope>
</reference>
<evidence type="ECO:0000313" key="3">
    <source>
        <dbReference type="EMBL" id="KKK45420.1"/>
    </source>
</evidence>
<protein>
    <recommendedName>
        <fullName evidence="2">Chemotaxis phosphatase CheX-like domain-containing protein</fullName>
    </recommendedName>
</protein>
<dbReference type="Gene3D" id="3.40.1550.10">
    <property type="entry name" value="CheC-like"/>
    <property type="match status" value="1"/>
</dbReference>